<sequence length="134" mass="15030">MAIQTAIWELQQALFGRLNTDAPLNSLILGVYDYVPSDTAFPYIQIGEPRQAPFADKSSYGEELSLIIHTWSTAYGNRESYLIINAVIKSLFGQPLELSGGFSIVKMDDPSFDVIDDIDGVKRHGIIRLKFYLK</sequence>
<dbReference type="InterPro" id="IPR021508">
    <property type="entry name" value="Gp17-like"/>
</dbReference>
<organism evidence="1 2">
    <name type="scientific">Jeotgalibacillus haloalkalitolerans</name>
    <dbReference type="NCBI Taxonomy" id="3104292"/>
    <lineage>
        <taxon>Bacteria</taxon>
        <taxon>Bacillati</taxon>
        <taxon>Bacillota</taxon>
        <taxon>Bacilli</taxon>
        <taxon>Bacillales</taxon>
        <taxon>Caryophanaceae</taxon>
        <taxon>Jeotgalibacillus</taxon>
    </lineage>
</organism>
<gene>
    <name evidence="1" type="ORF">UFB30_05455</name>
</gene>
<proteinExistence type="predicted"/>
<dbReference type="Proteomes" id="UP001292084">
    <property type="component" value="Unassembled WGS sequence"/>
</dbReference>
<dbReference type="Gene3D" id="3.30.2000.30">
    <property type="match status" value="1"/>
</dbReference>
<comment type="caution">
    <text evidence="1">The sequence shown here is derived from an EMBL/GenBank/DDBJ whole genome shotgun (WGS) entry which is preliminary data.</text>
</comment>
<evidence type="ECO:0000313" key="2">
    <source>
        <dbReference type="Proteomes" id="UP001292084"/>
    </source>
</evidence>
<name>A0ABU5KLP1_9BACL</name>
<protein>
    <submittedName>
        <fullName evidence="1">DUF3168 domain-containing protein</fullName>
    </submittedName>
</protein>
<dbReference type="EMBL" id="JAXQNN010000002">
    <property type="protein sequence ID" value="MDZ5711661.1"/>
    <property type="molecule type" value="Genomic_DNA"/>
</dbReference>
<reference evidence="1 2" key="1">
    <citation type="submission" date="2023-12" db="EMBL/GenBank/DDBJ databases">
        <title>Jeotgalibacillus haloalkaliphilus sp. nov., a novel salt-tolerant bacteria, isolated from the estuary of the Fenhe River into the Yellow River.</title>
        <authorList>
            <person name="Li Y."/>
        </authorList>
    </citation>
    <scope>NUCLEOTIDE SEQUENCE [LARGE SCALE GENOMIC DNA]</scope>
    <source>
        <strain evidence="1 2">HH7-29</strain>
    </source>
</reference>
<dbReference type="Pfam" id="PF11367">
    <property type="entry name" value="Tail_completion_gp17"/>
    <property type="match status" value="1"/>
</dbReference>
<dbReference type="RefSeq" id="WP_322420678.1">
    <property type="nucleotide sequence ID" value="NZ_JAXQNN010000002.1"/>
</dbReference>
<evidence type="ECO:0000313" key="1">
    <source>
        <dbReference type="EMBL" id="MDZ5711661.1"/>
    </source>
</evidence>
<dbReference type="InterPro" id="IPR053745">
    <property type="entry name" value="Viral_Tail_Comp_sf"/>
</dbReference>
<accession>A0ABU5KLP1</accession>
<keyword evidence="2" id="KW-1185">Reference proteome</keyword>